<proteinExistence type="predicted"/>
<gene>
    <name evidence="1" type="ordered locus">PGN_2063</name>
</gene>
<name>B2RMI6_PORG3</name>
<dbReference type="AlphaFoldDB" id="B2RMI6"/>
<dbReference type="Proteomes" id="UP000008842">
    <property type="component" value="Chromosome"/>
</dbReference>
<reference evidence="1 2" key="1">
    <citation type="journal article" date="2008" name="DNA Res.">
        <title>Determination of the genome sequence of Porphyromonas gingivalis strain ATCC 33277 and genomic comparison with strain W83 revealed extensive genome rearrangements in P. gingivalis.</title>
        <authorList>
            <person name="Naito M."/>
            <person name="Hirakawa H."/>
            <person name="Yamashita A."/>
            <person name="Ohara N."/>
            <person name="Shoji M."/>
            <person name="Yukitake H."/>
            <person name="Nakayama K."/>
            <person name="Toh H."/>
            <person name="Yoshimura F."/>
            <person name="Kuhara S."/>
            <person name="Hattori M."/>
            <person name="Hayashi T."/>
            <person name="Nakayama K."/>
        </authorList>
    </citation>
    <scope>NUCLEOTIDE SEQUENCE [LARGE SCALE GENOMIC DNA]</scope>
    <source>
        <strain evidence="2">ATCC 33277 / DSM 20709 / CIP 103683 / JCM 12257 / NCTC 11834 / 2561</strain>
    </source>
</reference>
<sequence>MAPQQTHYKILEYATTKRANWKKKWKIMEYSRF</sequence>
<protein>
    <submittedName>
        <fullName evidence="1">Uncharacterized protein</fullName>
    </submittedName>
</protein>
<evidence type="ECO:0000313" key="1">
    <source>
        <dbReference type="EMBL" id="BAG34581.1"/>
    </source>
</evidence>
<dbReference type="EMBL" id="AP009380">
    <property type="protein sequence ID" value="BAG34581.1"/>
    <property type="molecule type" value="Genomic_DNA"/>
</dbReference>
<accession>B2RMI6</accession>
<organism evidence="1 2">
    <name type="scientific">Porphyromonas gingivalis (strain ATCC 33277 / DSM 20709 / CIP 103683 / JCM 12257 / NCTC 11834 / 2561)</name>
    <dbReference type="NCBI Taxonomy" id="431947"/>
    <lineage>
        <taxon>Bacteria</taxon>
        <taxon>Pseudomonadati</taxon>
        <taxon>Bacteroidota</taxon>
        <taxon>Bacteroidia</taxon>
        <taxon>Bacteroidales</taxon>
        <taxon>Porphyromonadaceae</taxon>
        <taxon>Porphyromonas</taxon>
    </lineage>
</organism>
<dbReference type="HOGENOM" id="CLU_3383219_0_0_10"/>
<evidence type="ECO:0000313" key="2">
    <source>
        <dbReference type="Proteomes" id="UP000008842"/>
    </source>
</evidence>
<dbReference type="KEGG" id="pgn:PGN_2063"/>